<protein>
    <submittedName>
        <fullName evidence="2">Sporulation related domain-containing protein</fullName>
    </submittedName>
</protein>
<evidence type="ECO:0000313" key="3">
    <source>
        <dbReference type="Proteomes" id="UP000182114"/>
    </source>
</evidence>
<dbReference type="InterPro" id="IPR036680">
    <property type="entry name" value="SPOR-like_sf"/>
</dbReference>
<dbReference type="Gene3D" id="3.30.70.1070">
    <property type="entry name" value="Sporulation related repeat"/>
    <property type="match status" value="1"/>
</dbReference>
<dbReference type="EMBL" id="FNBD01000003">
    <property type="protein sequence ID" value="SDE76960.1"/>
    <property type="molecule type" value="Genomic_DNA"/>
</dbReference>
<dbReference type="Pfam" id="PF18175">
    <property type="entry name" value="HU-CCDC81_bac_2"/>
    <property type="match status" value="1"/>
</dbReference>
<gene>
    <name evidence="2" type="ORF">SAMN04487992_103359</name>
</gene>
<dbReference type="eggNOG" id="COG3087">
    <property type="taxonomic scope" value="Bacteria"/>
</dbReference>
<dbReference type="AlphaFoldDB" id="A0A1G7FM39"/>
<sequence>MRLEHHIEELLYRYNCVIVPEFGAFLSQTKSAYIDQDTHTFYPPSKFISFNELLISNDGLLVSYVADIEKASYETMLTELATIGKNWKTQLQRGERLFLGNIGKLWLNKEAKIQFEPFEKVNFLTTSFGLSSCVSGKITREVLKEEVVKLEEEIPFIITPEQRAKHSFRPYLKYAAVIFFGISLGLSGLRFYKENQNIDQLVQQDAQKQVSKKIEEATFFDASPLELPVVNLHASFKAPIAATQYHIVAGAFKVKENADKKIEQLQSKGYNANYIGVNKFGFHVVAFDSFSEANDAINYLRKIKQTESSDAWLFQE</sequence>
<dbReference type="InterPro" id="IPR040495">
    <property type="entry name" value="HU-CCDC81_bac_1"/>
</dbReference>
<dbReference type="GO" id="GO:0042834">
    <property type="term" value="F:peptidoglycan binding"/>
    <property type="evidence" value="ECO:0007669"/>
    <property type="project" value="InterPro"/>
</dbReference>
<organism evidence="2 3">
    <name type="scientific">Cellulophaga baltica</name>
    <dbReference type="NCBI Taxonomy" id="76594"/>
    <lineage>
        <taxon>Bacteria</taxon>
        <taxon>Pseudomonadati</taxon>
        <taxon>Bacteroidota</taxon>
        <taxon>Flavobacteriia</taxon>
        <taxon>Flavobacteriales</taxon>
        <taxon>Flavobacteriaceae</taxon>
        <taxon>Cellulophaga</taxon>
    </lineage>
</organism>
<dbReference type="InterPro" id="IPR041268">
    <property type="entry name" value="HU-CCDC81_bac_2"/>
</dbReference>
<dbReference type="SUPFAM" id="SSF110997">
    <property type="entry name" value="Sporulation related repeat"/>
    <property type="match status" value="1"/>
</dbReference>
<dbReference type="Pfam" id="PF18174">
    <property type="entry name" value="HU-CCDC81_bac_1"/>
    <property type="match status" value="1"/>
</dbReference>
<evidence type="ECO:0000313" key="2">
    <source>
        <dbReference type="EMBL" id="SDE76960.1"/>
    </source>
</evidence>
<feature type="domain" description="SPOR" evidence="1">
    <location>
        <begin position="239"/>
        <end position="316"/>
    </location>
</feature>
<dbReference type="RefSeq" id="WP_074537901.1">
    <property type="nucleotide sequence ID" value="NZ_FNBD01000003.1"/>
</dbReference>
<dbReference type="Proteomes" id="UP000182114">
    <property type="component" value="Unassembled WGS sequence"/>
</dbReference>
<proteinExistence type="predicted"/>
<dbReference type="Pfam" id="PF05036">
    <property type="entry name" value="SPOR"/>
    <property type="match status" value="1"/>
</dbReference>
<dbReference type="InterPro" id="IPR007730">
    <property type="entry name" value="SPOR-like_dom"/>
</dbReference>
<keyword evidence="3" id="KW-1185">Reference proteome</keyword>
<accession>A0A1G7FM39</accession>
<dbReference type="PROSITE" id="PS51724">
    <property type="entry name" value="SPOR"/>
    <property type="match status" value="1"/>
</dbReference>
<reference evidence="3" key="1">
    <citation type="submission" date="2016-10" db="EMBL/GenBank/DDBJ databases">
        <authorList>
            <person name="Varghese N."/>
            <person name="Submissions S."/>
        </authorList>
    </citation>
    <scope>NUCLEOTIDE SEQUENCE [LARGE SCALE GENOMIC DNA]</scope>
    <source>
        <strain evidence="3">DSM 24729</strain>
    </source>
</reference>
<evidence type="ECO:0000259" key="1">
    <source>
        <dbReference type="PROSITE" id="PS51724"/>
    </source>
</evidence>
<name>A0A1G7FM39_9FLAO</name>